<dbReference type="Gene3D" id="3.40.50.2000">
    <property type="entry name" value="Glycogen Phosphorylase B"/>
    <property type="match status" value="2"/>
</dbReference>
<evidence type="ECO:0000313" key="3">
    <source>
        <dbReference type="EMBL" id="PZQ46951.1"/>
    </source>
</evidence>
<dbReference type="Pfam" id="PF00534">
    <property type="entry name" value="Glycos_transf_1"/>
    <property type="match status" value="1"/>
</dbReference>
<comment type="caution">
    <text evidence="3">The sequence shown here is derived from an EMBL/GenBank/DDBJ whole genome shotgun (WGS) entry which is preliminary data.</text>
</comment>
<organism evidence="3 4">
    <name type="scientific">Micavibrio aeruginosavorus</name>
    <dbReference type="NCBI Taxonomy" id="349221"/>
    <lineage>
        <taxon>Bacteria</taxon>
        <taxon>Pseudomonadati</taxon>
        <taxon>Bdellovibrionota</taxon>
        <taxon>Bdellovibrionia</taxon>
        <taxon>Bdellovibrionales</taxon>
        <taxon>Pseudobdellovibrionaceae</taxon>
        <taxon>Micavibrio</taxon>
    </lineage>
</organism>
<dbReference type="InterPro" id="IPR050194">
    <property type="entry name" value="Glycosyltransferase_grp1"/>
</dbReference>
<accession>A0A2W5N098</accession>
<dbReference type="PANTHER" id="PTHR45947">
    <property type="entry name" value="SULFOQUINOVOSYL TRANSFERASE SQD2"/>
    <property type="match status" value="1"/>
</dbReference>
<feature type="domain" description="Glycosyl transferase family 1" evidence="1">
    <location>
        <begin position="186"/>
        <end position="303"/>
    </location>
</feature>
<reference evidence="3 4" key="1">
    <citation type="submission" date="2017-08" db="EMBL/GenBank/DDBJ databases">
        <title>Infants hospitalized years apart are colonized by the same room-sourced microbial strains.</title>
        <authorList>
            <person name="Brooks B."/>
            <person name="Olm M.R."/>
            <person name="Firek B.A."/>
            <person name="Baker R."/>
            <person name="Thomas B.C."/>
            <person name="Morowitz M.J."/>
            <person name="Banfield J.F."/>
        </authorList>
    </citation>
    <scope>NUCLEOTIDE SEQUENCE [LARGE SCALE GENOMIC DNA]</scope>
    <source>
        <strain evidence="3">S2_005_002_R2_29</strain>
    </source>
</reference>
<name>A0A2W5N098_9BACT</name>
<dbReference type="GO" id="GO:0016757">
    <property type="term" value="F:glycosyltransferase activity"/>
    <property type="evidence" value="ECO:0007669"/>
    <property type="project" value="InterPro"/>
</dbReference>
<proteinExistence type="predicted"/>
<sequence length="341" mass="38244">MKILIVTDAWHPQVNGVVRTYEYLVQELVEMGYEVRVIGPSDFPRSYPMPGYNEIRLVLFPYNMLRRSIMEYEPDVLHIATEGPLGLAARRYAKNYGVEFTSCYHTHFPDYAAKRAAKYLPFLEEPVRSGGIAFVKWFHSISSCVFAATKSLEDTLRSWGFICPIKPMTRGIDHTVFHEGEKNLFNDLPKPVALYVGRVAIEKNLESFLGMDWQGSKVIVGDGPDMDMLSKKYPAVIFAGVKRGKELADHYRSADLFVFPSKTDTFGMVLVEAMACGLPIAAYPVTGPIDIVTDDFLGALDDDLSIAAKAALLRGTASRRAAHARAHYSWRKAAQQFLETD</sequence>
<feature type="domain" description="Glycosyltransferase subfamily 4-like N-terminal" evidence="2">
    <location>
        <begin position="14"/>
        <end position="174"/>
    </location>
</feature>
<dbReference type="Pfam" id="PF13439">
    <property type="entry name" value="Glyco_transf_4"/>
    <property type="match status" value="1"/>
</dbReference>
<dbReference type="InterPro" id="IPR028098">
    <property type="entry name" value="Glyco_trans_4-like_N"/>
</dbReference>
<dbReference type="EMBL" id="QFQB01000019">
    <property type="protein sequence ID" value="PZQ46951.1"/>
    <property type="molecule type" value="Genomic_DNA"/>
</dbReference>
<evidence type="ECO:0000259" key="1">
    <source>
        <dbReference type="Pfam" id="PF00534"/>
    </source>
</evidence>
<dbReference type="CDD" id="cd03814">
    <property type="entry name" value="GT4-like"/>
    <property type="match status" value="1"/>
</dbReference>
<protein>
    <submittedName>
        <fullName evidence="3">Glycosyltransferase family 1 protein</fullName>
    </submittedName>
</protein>
<dbReference type="SUPFAM" id="SSF53756">
    <property type="entry name" value="UDP-Glycosyltransferase/glycogen phosphorylase"/>
    <property type="match status" value="1"/>
</dbReference>
<dbReference type="Proteomes" id="UP000249417">
    <property type="component" value="Unassembled WGS sequence"/>
</dbReference>
<keyword evidence="3" id="KW-0808">Transferase</keyword>
<dbReference type="PANTHER" id="PTHR45947:SF3">
    <property type="entry name" value="SULFOQUINOVOSYL TRANSFERASE SQD2"/>
    <property type="match status" value="1"/>
</dbReference>
<gene>
    <name evidence="3" type="ORF">DI551_04155</name>
</gene>
<dbReference type="AlphaFoldDB" id="A0A2W5N098"/>
<evidence type="ECO:0000313" key="4">
    <source>
        <dbReference type="Proteomes" id="UP000249417"/>
    </source>
</evidence>
<evidence type="ECO:0000259" key="2">
    <source>
        <dbReference type="Pfam" id="PF13439"/>
    </source>
</evidence>
<dbReference type="InterPro" id="IPR001296">
    <property type="entry name" value="Glyco_trans_1"/>
</dbReference>